<proteinExistence type="predicted"/>
<dbReference type="Proteomes" id="UP001501175">
    <property type="component" value="Unassembled WGS sequence"/>
</dbReference>
<dbReference type="SUPFAM" id="SSF89562">
    <property type="entry name" value="RraA-like"/>
    <property type="match status" value="1"/>
</dbReference>
<name>A0ABP8MQM2_9BACT</name>
<dbReference type="InterPro" id="IPR036704">
    <property type="entry name" value="RraA/RraA-like_sf"/>
</dbReference>
<evidence type="ECO:0008006" key="3">
    <source>
        <dbReference type="Google" id="ProtNLM"/>
    </source>
</evidence>
<comment type="caution">
    <text evidence="1">The sequence shown here is derived from an EMBL/GenBank/DDBJ whole genome shotgun (WGS) entry which is preliminary data.</text>
</comment>
<evidence type="ECO:0000313" key="2">
    <source>
        <dbReference type="Proteomes" id="UP001501175"/>
    </source>
</evidence>
<accession>A0ABP8MQM2</accession>
<organism evidence="1 2">
    <name type="scientific">Nibrella saemangeumensis</name>
    <dbReference type="NCBI Taxonomy" id="1084526"/>
    <lineage>
        <taxon>Bacteria</taxon>
        <taxon>Pseudomonadati</taxon>
        <taxon>Bacteroidota</taxon>
        <taxon>Cytophagia</taxon>
        <taxon>Cytophagales</taxon>
        <taxon>Spirosomataceae</taxon>
        <taxon>Nibrella</taxon>
    </lineage>
</organism>
<dbReference type="RefSeq" id="WP_345242757.1">
    <property type="nucleotide sequence ID" value="NZ_BAABHD010000022.1"/>
</dbReference>
<dbReference type="Pfam" id="PF03737">
    <property type="entry name" value="RraA-like"/>
    <property type="match status" value="1"/>
</dbReference>
<evidence type="ECO:0000313" key="1">
    <source>
        <dbReference type="EMBL" id="GAA4453410.1"/>
    </source>
</evidence>
<keyword evidence="2" id="KW-1185">Reference proteome</keyword>
<gene>
    <name evidence="1" type="ORF">GCM10023189_18370</name>
</gene>
<dbReference type="EMBL" id="BAABHD010000022">
    <property type="protein sequence ID" value="GAA4453410.1"/>
    <property type="molecule type" value="Genomic_DNA"/>
</dbReference>
<protein>
    <recommendedName>
        <fullName evidence="3">Regulator of RNase E activity RraA</fullName>
    </recommendedName>
</protein>
<sequence length="313" mass="34713">MNVNRFSIAVVLSLLFTTVGGVSLFAQTISRDELVFLTSEWKGERFPDGRPKVADNLLGRARNIGIADAWTVLKNEGYLNQYEGNWKMVRDDVPVVGRAVTAMFMPSRPDVEKNIKERGISKQGRKGNTNSWPIDVLTKGDVYVADGFGKIGGGTLIGATLANSIFSKSGNGVIFNGAARDLAEIQTIQGFNAFVRDFHPSFLEEMVLMGLNTPIRIGSAMVLPGDLVMAQREGVLFIPAHLAEQVISTCEFVTRKDKFGFEMVKSGRYTAGQIDSQWNDDLKNEFLKWLAQHPELGSMNRADLDRVMSKRTW</sequence>
<dbReference type="Gene3D" id="3.50.30.40">
    <property type="entry name" value="Ribonuclease E inhibitor RraA/RraA-like"/>
    <property type="match status" value="1"/>
</dbReference>
<reference evidence="2" key="1">
    <citation type="journal article" date="2019" name="Int. J. Syst. Evol. Microbiol.">
        <title>The Global Catalogue of Microorganisms (GCM) 10K type strain sequencing project: providing services to taxonomists for standard genome sequencing and annotation.</title>
        <authorList>
            <consortium name="The Broad Institute Genomics Platform"/>
            <consortium name="The Broad Institute Genome Sequencing Center for Infectious Disease"/>
            <person name="Wu L."/>
            <person name="Ma J."/>
        </authorList>
    </citation>
    <scope>NUCLEOTIDE SEQUENCE [LARGE SCALE GENOMIC DNA]</scope>
    <source>
        <strain evidence="2">JCM 17927</strain>
    </source>
</reference>
<dbReference type="InterPro" id="IPR005493">
    <property type="entry name" value="RraA/RraA-like"/>
</dbReference>